<name>A0A1W0A6F1_9STRA</name>
<dbReference type="SUPFAM" id="SSF52091">
    <property type="entry name" value="SpoIIaa-like"/>
    <property type="match status" value="1"/>
</dbReference>
<keyword evidence="2 5" id="KW-0812">Transmembrane</keyword>
<dbReference type="GO" id="GO:0016020">
    <property type="term" value="C:membrane"/>
    <property type="evidence" value="ECO:0007669"/>
    <property type="project" value="UniProtKB-SubCell"/>
</dbReference>
<dbReference type="EMBL" id="JNBS01000419">
    <property type="protein sequence ID" value="OQS05761.1"/>
    <property type="molecule type" value="Genomic_DNA"/>
</dbReference>
<dbReference type="PANTHER" id="PTHR43310">
    <property type="entry name" value="SULFATE TRANSPORTER YBAR-RELATED"/>
    <property type="match status" value="1"/>
</dbReference>
<evidence type="ECO:0000256" key="3">
    <source>
        <dbReference type="ARBA" id="ARBA00022989"/>
    </source>
</evidence>
<evidence type="ECO:0000256" key="5">
    <source>
        <dbReference type="SAM" id="Phobius"/>
    </source>
</evidence>
<keyword evidence="4 5" id="KW-0472">Membrane</keyword>
<comment type="caution">
    <text evidence="7">The sequence shown here is derived from an EMBL/GenBank/DDBJ whole genome shotgun (WGS) entry which is preliminary data.</text>
</comment>
<protein>
    <submittedName>
        <fullName evidence="7">Sulfate Permease (SulP) Family</fullName>
    </submittedName>
</protein>
<reference evidence="7 8" key="1">
    <citation type="journal article" date="2014" name="Genome Biol. Evol.">
        <title>The secreted proteins of Achlya hypogyna and Thraustotheca clavata identify the ancestral oomycete secretome and reveal gene acquisitions by horizontal gene transfer.</title>
        <authorList>
            <person name="Misner I."/>
            <person name="Blouin N."/>
            <person name="Leonard G."/>
            <person name="Richards T.A."/>
            <person name="Lane C.E."/>
        </authorList>
    </citation>
    <scope>NUCLEOTIDE SEQUENCE [LARGE SCALE GENOMIC DNA]</scope>
    <source>
        <strain evidence="7 8">ATCC 34112</strain>
    </source>
</reference>
<evidence type="ECO:0000256" key="1">
    <source>
        <dbReference type="ARBA" id="ARBA00004141"/>
    </source>
</evidence>
<proteinExistence type="predicted"/>
<organism evidence="7 8">
    <name type="scientific">Thraustotheca clavata</name>
    <dbReference type="NCBI Taxonomy" id="74557"/>
    <lineage>
        <taxon>Eukaryota</taxon>
        <taxon>Sar</taxon>
        <taxon>Stramenopiles</taxon>
        <taxon>Oomycota</taxon>
        <taxon>Saprolegniomycetes</taxon>
        <taxon>Saprolegniales</taxon>
        <taxon>Achlyaceae</taxon>
        <taxon>Thraustotheca</taxon>
    </lineage>
</organism>
<feature type="transmembrane region" description="Helical" evidence="5">
    <location>
        <begin position="251"/>
        <end position="271"/>
    </location>
</feature>
<comment type="subcellular location">
    <subcellularLocation>
        <location evidence="1">Membrane</location>
        <topology evidence="1">Multi-pass membrane protein</topology>
    </subcellularLocation>
</comment>
<dbReference type="OrthoDB" id="409725at2759"/>
<dbReference type="InterPro" id="IPR036513">
    <property type="entry name" value="STAS_dom_sf"/>
</dbReference>
<feature type="transmembrane region" description="Helical" evidence="5">
    <location>
        <begin position="84"/>
        <end position="103"/>
    </location>
</feature>
<feature type="transmembrane region" description="Helical" evidence="5">
    <location>
        <begin position="20"/>
        <end position="43"/>
    </location>
</feature>
<evidence type="ECO:0000313" key="7">
    <source>
        <dbReference type="EMBL" id="OQS05761.1"/>
    </source>
</evidence>
<dbReference type="Pfam" id="PF00916">
    <property type="entry name" value="Sulfate_transp"/>
    <property type="match status" value="1"/>
</dbReference>
<keyword evidence="3 5" id="KW-1133">Transmembrane helix</keyword>
<evidence type="ECO:0000313" key="8">
    <source>
        <dbReference type="Proteomes" id="UP000243217"/>
    </source>
</evidence>
<feature type="domain" description="SLC26A/SulP transporter" evidence="6">
    <location>
        <begin position="29"/>
        <end position="309"/>
    </location>
</feature>
<dbReference type="STRING" id="74557.A0A1W0A6F1"/>
<feature type="transmembrane region" description="Helical" evidence="5">
    <location>
        <begin position="55"/>
        <end position="72"/>
    </location>
</feature>
<dbReference type="AlphaFoldDB" id="A0A1W0A6F1"/>
<feature type="transmembrane region" description="Helical" evidence="5">
    <location>
        <begin position="277"/>
        <end position="296"/>
    </location>
</feature>
<dbReference type="Proteomes" id="UP000243217">
    <property type="component" value="Unassembled WGS sequence"/>
</dbReference>
<evidence type="ECO:0000256" key="2">
    <source>
        <dbReference type="ARBA" id="ARBA00022692"/>
    </source>
</evidence>
<sequence>PVLNEMSHHIIKKLDSKMEMVVPTLFVTIAVASVAIGLCVFLVGQMRISSLTHYIPYPVIAGFLSGIGGVLIKDGVHMASAENLSLTMDSILYVLPAILFACCSHGADHFKVSPAVYLPILLVGSVIGFHLVALITGFSTASWEFDWSPVMLSHTPRWYSWVRIDWSLVQWSVLMSALGKGLPTLFVLGALKYSVLVRSLSFLFDREIPVDGEMQVIGMANVISGVVGCTGGCHYISAMGLLSTFNVHPRIPVIICSVLLFILWGVGLGSLVYVPKFIFGGLLLHIGVHFIMKYLLTSMRTLPGLECGIVVCVFLVFITVGTLQSVGLGLVLSSIHLVFQLNAVGCISQYDVLPPDGFSIQLQGYLCFATSKHLVHKIEKLWRAHHFTVLHLDFERVLAVDNSFLHSFRQIEAFAKRRSLHIQLDRMPEAMAPLFPQTINPKQLMDMATKQAMWIYYLEKQHNVQVQILLENYRLEHVARFMELRTLAKGTPFAPGLGRWWFICEGIGVVGTTEFGPGFVIEGSTMSAPFVASTPCSILHISQDAWRALQLQNPGLAIGLLEAVRLLPPYKMDSHFVALP</sequence>
<feature type="transmembrane region" description="Helical" evidence="5">
    <location>
        <begin position="308"/>
        <end position="332"/>
    </location>
</feature>
<feature type="transmembrane region" description="Helical" evidence="5">
    <location>
        <begin position="115"/>
        <end position="138"/>
    </location>
</feature>
<feature type="non-terminal residue" evidence="7">
    <location>
        <position position="1"/>
    </location>
</feature>
<dbReference type="PANTHER" id="PTHR43310:SF2">
    <property type="entry name" value="SLC26A_SULP TRANSPORTER DOMAIN-CONTAINING PROTEIN"/>
    <property type="match status" value="1"/>
</dbReference>
<evidence type="ECO:0000259" key="6">
    <source>
        <dbReference type="Pfam" id="PF00916"/>
    </source>
</evidence>
<dbReference type="Gene3D" id="3.30.750.24">
    <property type="entry name" value="STAS domain"/>
    <property type="match status" value="1"/>
</dbReference>
<dbReference type="InterPro" id="IPR052706">
    <property type="entry name" value="Membrane-Transporter-like"/>
</dbReference>
<feature type="transmembrane region" description="Helical" evidence="5">
    <location>
        <begin position="216"/>
        <end position="239"/>
    </location>
</feature>
<keyword evidence="8" id="KW-1185">Reference proteome</keyword>
<gene>
    <name evidence="7" type="ORF">THRCLA_02149</name>
</gene>
<dbReference type="InterPro" id="IPR011547">
    <property type="entry name" value="SLC26A/SulP_dom"/>
</dbReference>
<evidence type="ECO:0000256" key="4">
    <source>
        <dbReference type="ARBA" id="ARBA00023136"/>
    </source>
</evidence>
<accession>A0A1W0A6F1</accession>